<evidence type="ECO:0000313" key="2">
    <source>
        <dbReference type="Proteomes" id="UP000054324"/>
    </source>
</evidence>
<reference evidence="1 2" key="1">
    <citation type="submission" date="2013-11" db="EMBL/GenBank/DDBJ databases">
        <title>Opisthorchis viverrini - life in the bile duct.</title>
        <authorList>
            <person name="Young N.D."/>
            <person name="Nagarajan N."/>
            <person name="Lin S.J."/>
            <person name="Korhonen P.K."/>
            <person name="Jex A.R."/>
            <person name="Hall R.S."/>
            <person name="Safavi-Hemami H."/>
            <person name="Kaewkong W."/>
            <person name="Bertrand D."/>
            <person name="Gao S."/>
            <person name="Seet Q."/>
            <person name="Wongkham S."/>
            <person name="Teh B.T."/>
            <person name="Wongkham C."/>
            <person name="Intapan P.M."/>
            <person name="Maleewong W."/>
            <person name="Yang X."/>
            <person name="Hu M."/>
            <person name="Wang Z."/>
            <person name="Hofmann A."/>
            <person name="Sternberg P.W."/>
            <person name="Tan P."/>
            <person name="Wang J."/>
            <person name="Gasser R.B."/>
        </authorList>
    </citation>
    <scope>NUCLEOTIDE SEQUENCE [LARGE SCALE GENOMIC DNA]</scope>
</reference>
<proteinExistence type="predicted"/>
<dbReference type="AlphaFoldDB" id="A0A075ABS4"/>
<dbReference type="EMBL" id="KL596626">
    <property type="protein sequence ID" value="KER33295.1"/>
    <property type="molecule type" value="Genomic_DNA"/>
</dbReference>
<keyword evidence="2" id="KW-1185">Reference proteome</keyword>
<sequence length="225" mass="25917">MFRCFWTPTHPRYFIFVEYVCGRFCQQAHSTSANQERTHRAVCIAVQVTRGGIIQRLLDTASRGNSCTHETVAKLWKLNATKNKRFCSETREWRLGHATLSADWSLYRPGALGQCLHNSGHIPQVHSEAEYWKRIRIIGPRYQNALRRPINTNDFGNEFFLDVHPLHMTMRLDQNLKNNPCLEPTQMKYVHLNLHSLDAIQLDSSTNEALKPGGPMMVGKYANVH</sequence>
<accession>A0A075ABS4</accession>
<protein>
    <submittedName>
        <fullName evidence="1">Uncharacterized protein</fullName>
    </submittedName>
</protein>
<gene>
    <name evidence="1" type="ORF">T265_00796</name>
</gene>
<dbReference type="RefSeq" id="XP_009162932.1">
    <property type="nucleotide sequence ID" value="XM_009164668.1"/>
</dbReference>
<organism evidence="1 2">
    <name type="scientific">Opisthorchis viverrini</name>
    <name type="common">Southeast Asian liver fluke</name>
    <dbReference type="NCBI Taxonomy" id="6198"/>
    <lineage>
        <taxon>Eukaryota</taxon>
        <taxon>Metazoa</taxon>
        <taxon>Spiralia</taxon>
        <taxon>Lophotrochozoa</taxon>
        <taxon>Platyhelminthes</taxon>
        <taxon>Trematoda</taxon>
        <taxon>Digenea</taxon>
        <taxon>Opisthorchiida</taxon>
        <taxon>Opisthorchiata</taxon>
        <taxon>Opisthorchiidae</taxon>
        <taxon>Opisthorchis</taxon>
    </lineage>
</organism>
<dbReference type="CTD" id="20314984"/>
<dbReference type="KEGG" id="ovi:T265_00796"/>
<dbReference type="Proteomes" id="UP000054324">
    <property type="component" value="Unassembled WGS sequence"/>
</dbReference>
<name>A0A075ABS4_OPIVI</name>
<dbReference type="GeneID" id="20314984"/>
<evidence type="ECO:0000313" key="1">
    <source>
        <dbReference type="EMBL" id="KER33295.1"/>
    </source>
</evidence>